<comment type="similarity">
    <text evidence="1">Belongs to the AB hydrolase superfamily. AB hydrolase 2 family.</text>
</comment>
<dbReference type="Gene3D" id="3.40.50.1820">
    <property type="entry name" value="alpha/beta hydrolase"/>
    <property type="match status" value="1"/>
</dbReference>
<dbReference type="Pfam" id="PF02230">
    <property type="entry name" value="Abhydrolase_2"/>
    <property type="match status" value="1"/>
</dbReference>
<evidence type="ECO:0000256" key="2">
    <source>
        <dbReference type="ARBA" id="ARBA00022801"/>
    </source>
</evidence>
<keyword evidence="2" id="KW-0378">Hydrolase</keyword>
<evidence type="ECO:0000313" key="4">
    <source>
        <dbReference type="EMBL" id="PJM75340.1"/>
    </source>
</evidence>
<feature type="domain" description="Phospholipase/carboxylesterase/thioesterase" evidence="3">
    <location>
        <begin position="49"/>
        <end position="250"/>
    </location>
</feature>
<organism evidence="4 5">
    <name type="scientific">Bifidobacterium simiarum</name>
    <dbReference type="NCBI Taxonomy" id="2045441"/>
    <lineage>
        <taxon>Bacteria</taxon>
        <taxon>Bacillati</taxon>
        <taxon>Actinomycetota</taxon>
        <taxon>Actinomycetes</taxon>
        <taxon>Bifidobacteriales</taxon>
        <taxon>Bifidobacteriaceae</taxon>
        <taxon>Bifidobacterium</taxon>
    </lineage>
</organism>
<dbReference type="InterPro" id="IPR003140">
    <property type="entry name" value="PLipase/COase/thioEstase"/>
</dbReference>
<sequence>MDNEQYTAPARRFPELPVGKQSGEVPGHFGDPLTVEHALWSRGGGHANPGKPMFLLLHGWGSNEQDMADLMSYIAPYNDYASLRAPLALPAQYRNPEDDGVRATWFHDAVPAGEDRDHDAYAAAVAIDDWVADNIPETRDVVPLGFSQGGLLAVHLLRLNPRRYRAVVCLSGFWAQGAVPGTAPADADLDELQIPVFFGFGDKDQVLPRFEHLAMSAWLEEHTYLKYREYPKLDHAVSLSEFDDIRQWLSDNNITSGIM</sequence>
<dbReference type="Proteomes" id="UP000231451">
    <property type="component" value="Unassembled WGS sequence"/>
</dbReference>
<dbReference type="EMBL" id="PEBK01000004">
    <property type="protein sequence ID" value="PJM75340.1"/>
    <property type="molecule type" value="Genomic_DNA"/>
</dbReference>
<keyword evidence="5" id="KW-1185">Reference proteome</keyword>
<dbReference type="OrthoDB" id="9780848at2"/>
<evidence type="ECO:0000259" key="3">
    <source>
        <dbReference type="Pfam" id="PF02230"/>
    </source>
</evidence>
<evidence type="ECO:0000256" key="1">
    <source>
        <dbReference type="ARBA" id="ARBA00006499"/>
    </source>
</evidence>
<dbReference type="AlphaFoldDB" id="A0A2M9HEU4"/>
<dbReference type="GO" id="GO:0016787">
    <property type="term" value="F:hydrolase activity"/>
    <property type="evidence" value="ECO:0007669"/>
    <property type="project" value="UniProtKB-KW"/>
</dbReference>
<name>A0A2M9HEU4_9BIFI</name>
<dbReference type="PANTHER" id="PTHR10655:SF17">
    <property type="entry name" value="LYSOPHOSPHOLIPASE-LIKE PROTEIN 1"/>
    <property type="match status" value="1"/>
</dbReference>
<gene>
    <name evidence="4" type="ORF">CSQ87_04815</name>
</gene>
<dbReference type="SUPFAM" id="SSF53474">
    <property type="entry name" value="alpha/beta-Hydrolases"/>
    <property type="match status" value="1"/>
</dbReference>
<evidence type="ECO:0000313" key="5">
    <source>
        <dbReference type="Proteomes" id="UP000231451"/>
    </source>
</evidence>
<dbReference type="InterPro" id="IPR050565">
    <property type="entry name" value="LYPA1-2/EST-like"/>
</dbReference>
<accession>A0A2M9HEU4</accession>
<comment type="caution">
    <text evidence="4">The sequence shown here is derived from an EMBL/GenBank/DDBJ whole genome shotgun (WGS) entry which is preliminary data.</text>
</comment>
<reference evidence="4 5" key="1">
    <citation type="submission" date="2017-10" db="EMBL/GenBank/DDBJ databases">
        <title>Draft genome sequences of strains TRE 1, TRE 9, TRE H and TRI 7, isolated from tamarins, belonging to four potential novel Bifidobacterium species.</title>
        <authorList>
            <person name="Mattarelli P."/>
            <person name="Modesto M."/>
            <person name="Puglisi E."/>
            <person name="Morelli L."/>
            <person name="Spezio C."/>
            <person name="Bonetti A."/>
            <person name="Sandri C."/>
        </authorList>
    </citation>
    <scope>NUCLEOTIDE SEQUENCE [LARGE SCALE GENOMIC DNA]</scope>
    <source>
        <strain evidence="5">TRI7</strain>
    </source>
</reference>
<proteinExistence type="inferred from homology"/>
<dbReference type="RefSeq" id="WP_100512758.1">
    <property type="nucleotide sequence ID" value="NZ_JAFEJQ010000002.1"/>
</dbReference>
<dbReference type="InterPro" id="IPR029058">
    <property type="entry name" value="AB_hydrolase_fold"/>
</dbReference>
<dbReference type="PANTHER" id="PTHR10655">
    <property type="entry name" value="LYSOPHOSPHOLIPASE-RELATED"/>
    <property type="match status" value="1"/>
</dbReference>
<protein>
    <submittedName>
        <fullName evidence="4">Esterase</fullName>
    </submittedName>
</protein>